<name>A0A0D8HME0_9ACTN</name>
<gene>
    <name evidence="2" type="primary">trkA1</name>
    <name evidence="2" type="ORF">AXFE_01890</name>
</gene>
<dbReference type="STRING" id="1280514.AXFE_01890"/>
<dbReference type="SUPFAM" id="SSF51735">
    <property type="entry name" value="NAD(P)-binding Rossmann-fold domains"/>
    <property type="match status" value="1"/>
</dbReference>
<dbReference type="PANTHER" id="PTHR43833">
    <property type="entry name" value="POTASSIUM CHANNEL PROTEIN 2-RELATED-RELATED"/>
    <property type="match status" value="1"/>
</dbReference>
<dbReference type="EMBL" id="JXYS01000003">
    <property type="protein sequence ID" value="KJF18902.1"/>
    <property type="molecule type" value="Genomic_DNA"/>
</dbReference>
<dbReference type="PROSITE" id="PS51201">
    <property type="entry name" value="RCK_N"/>
    <property type="match status" value="1"/>
</dbReference>
<organism evidence="2 3">
    <name type="scientific">Acidithrix ferrooxidans</name>
    <dbReference type="NCBI Taxonomy" id="1280514"/>
    <lineage>
        <taxon>Bacteria</taxon>
        <taxon>Bacillati</taxon>
        <taxon>Actinomycetota</taxon>
        <taxon>Acidimicrobiia</taxon>
        <taxon>Acidimicrobiales</taxon>
        <taxon>Acidimicrobiaceae</taxon>
        <taxon>Acidithrix</taxon>
    </lineage>
</organism>
<evidence type="ECO:0000259" key="1">
    <source>
        <dbReference type="PROSITE" id="PS51201"/>
    </source>
</evidence>
<dbReference type="Proteomes" id="UP000032360">
    <property type="component" value="Unassembled WGS sequence"/>
</dbReference>
<dbReference type="InterPro" id="IPR036291">
    <property type="entry name" value="NAD(P)-bd_dom_sf"/>
</dbReference>
<sequence length="220" mass="24317">MHVIVIGCGRVGSELAARLSYEGHSTVIIDKNSSAFRRLSPTFNGKTITGLGFDRERLEAAEIDRADALAAVTSGDNSNILTARIAKETFEVPKVVARIYDPKRAEIYQRLGIATVATVTWTTEQAMRRLFEDYAQPDWIEPHGGYVLLERGLPLHMTGHRLTNLTEIPNALPILLTRGTSAKLFNNELVAQEGDVVHFMVERGSIQGLDKALFEIGKTQ</sequence>
<reference evidence="2 3" key="1">
    <citation type="submission" date="2015-01" db="EMBL/GenBank/DDBJ databases">
        <title>Draft genome of the acidophilic iron oxidizer Acidithrix ferrooxidans strain Py-F3.</title>
        <authorList>
            <person name="Poehlein A."/>
            <person name="Eisen S."/>
            <person name="Schloemann M."/>
            <person name="Johnson B.D."/>
            <person name="Daniel R."/>
            <person name="Muehling M."/>
        </authorList>
    </citation>
    <scope>NUCLEOTIDE SEQUENCE [LARGE SCALE GENOMIC DNA]</scope>
    <source>
        <strain evidence="2 3">Py-F3</strain>
    </source>
</reference>
<dbReference type="PANTHER" id="PTHR43833:SF8">
    <property type="entry name" value="TRK SYSTEM POTASSIUM UPTAKE PROTEIN TRKA"/>
    <property type="match status" value="1"/>
</dbReference>
<dbReference type="InterPro" id="IPR050721">
    <property type="entry name" value="Trk_Ktr_HKT_K-transport"/>
</dbReference>
<dbReference type="Gene3D" id="3.40.50.720">
    <property type="entry name" value="NAD(P)-binding Rossmann-like Domain"/>
    <property type="match status" value="1"/>
</dbReference>
<evidence type="ECO:0000313" key="2">
    <source>
        <dbReference type="EMBL" id="KJF18902.1"/>
    </source>
</evidence>
<dbReference type="Pfam" id="PF02254">
    <property type="entry name" value="TrkA_N"/>
    <property type="match status" value="1"/>
</dbReference>
<accession>A0A0D8HME0</accession>
<proteinExistence type="predicted"/>
<keyword evidence="3" id="KW-1185">Reference proteome</keyword>
<comment type="caution">
    <text evidence="2">The sequence shown here is derived from an EMBL/GenBank/DDBJ whole genome shotgun (WGS) entry which is preliminary data.</text>
</comment>
<dbReference type="OrthoDB" id="3208998at2"/>
<dbReference type="PATRIC" id="fig|1280514.3.peg.265"/>
<evidence type="ECO:0000313" key="3">
    <source>
        <dbReference type="Proteomes" id="UP000032360"/>
    </source>
</evidence>
<protein>
    <submittedName>
        <fullName evidence="2">Trk system potassium uptake protein TrkA</fullName>
    </submittedName>
</protein>
<dbReference type="RefSeq" id="WP_052604026.1">
    <property type="nucleotide sequence ID" value="NZ_JXYS01000003.1"/>
</dbReference>
<feature type="domain" description="RCK N-terminal" evidence="1">
    <location>
        <begin position="1"/>
        <end position="118"/>
    </location>
</feature>
<dbReference type="AlphaFoldDB" id="A0A0D8HME0"/>
<dbReference type="InterPro" id="IPR003148">
    <property type="entry name" value="RCK_N"/>
</dbReference>
<dbReference type="GO" id="GO:0006813">
    <property type="term" value="P:potassium ion transport"/>
    <property type="evidence" value="ECO:0007669"/>
    <property type="project" value="InterPro"/>
</dbReference>